<keyword evidence="1" id="KW-0378">Hydrolase</keyword>
<keyword evidence="1" id="KW-0234">DNA repair</keyword>
<dbReference type="GO" id="GO:0005524">
    <property type="term" value="F:ATP binding"/>
    <property type="evidence" value="ECO:0007669"/>
    <property type="project" value="UniProtKB-KW"/>
</dbReference>
<keyword evidence="1" id="KW-0067">ATP-binding</keyword>
<keyword evidence="1" id="KW-0547">Nucleotide-binding</keyword>
<dbReference type="GO" id="GO:0006281">
    <property type="term" value="P:DNA repair"/>
    <property type="evidence" value="ECO:0007669"/>
    <property type="project" value="UniProtKB-KW"/>
</dbReference>
<keyword evidence="1" id="KW-0227">DNA damage</keyword>
<comment type="cofactor">
    <cofactor evidence="1">
        <name>Mg(2+)</name>
        <dbReference type="ChEBI" id="CHEBI:18420"/>
    </cofactor>
</comment>
<gene>
    <name evidence="5" type="ORF">TSUD_409010</name>
</gene>
<dbReference type="GO" id="GO:0016887">
    <property type="term" value="F:ATP hydrolysis activity"/>
    <property type="evidence" value="ECO:0007669"/>
    <property type="project" value="RHEA"/>
</dbReference>
<dbReference type="PANTHER" id="PTHR10492">
    <property type="match status" value="1"/>
</dbReference>
<dbReference type="GO" id="GO:0000723">
    <property type="term" value="P:telomere maintenance"/>
    <property type="evidence" value="ECO:0007669"/>
    <property type="project" value="InterPro"/>
</dbReference>
<evidence type="ECO:0000313" key="6">
    <source>
        <dbReference type="Proteomes" id="UP000242715"/>
    </source>
</evidence>
<dbReference type="InterPro" id="IPR049163">
    <property type="entry name" value="Pif1-like_2B_dom"/>
</dbReference>
<evidence type="ECO:0000259" key="2">
    <source>
        <dbReference type="Pfam" id="PF05970"/>
    </source>
</evidence>
<dbReference type="GO" id="GO:0043139">
    <property type="term" value="F:5'-3' DNA helicase activity"/>
    <property type="evidence" value="ECO:0007669"/>
    <property type="project" value="UniProtKB-EC"/>
</dbReference>
<comment type="catalytic activity">
    <reaction evidence="1">
        <text>ATP + H2O = ADP + phosphate + H(+)</text>
        <dbReference type="Rhea" id="RHEA:13065"/>
        <dbReference type="ChEBI" id="CHEBI:15377"/>
        <dbReference type="ChEBI" id="CHEBI:15378"/>
        <dbReference type="ChEBI" id="CHEBI:30616"/>
        <dbReference type="ChEBI" id="CHEBI:43474"/>
        <dbReference type="ChEBI" id="CHEBI:456216"/>
        <dbReference type="EC" id="5.6.2.3"/>
    </reaction>
</comment>
<accession>A0A2Z6PID6</accession>
<dbReference type="GO" id="GO:0006310">
    <property type="term" value="P:DNA recombination"/>
    <property type="evidence" value="ECO:0007669"/>
    <property type="project" value="UniProtKB-KW"/>
</dbReference>
<proteinExistence type="inferred from homology"/>
<evidence type="ECO:0000313" key="5">
    <source>
        <dbReference type="EMBL" id="GAU50222.1"/>
    </source>
</evidence>
<name>A0A2Z6PID6_TRISU</name>
<keyword evidence="1" id="KW-0347">Helicase</keyword>
<feature type="domain" description="DNA helicase Pif1-like 2B" evidence="4">
    <location>
        <begin position="670"/>
        <end position="700"/>
    </location>
</feature>
<sequence length="795" mass="91110">MVYSCNPLAQAYRKVRDAIVSSNHSHLSLRLYRKRSNDSRMHNIPTADEVAGLIVGDFEDSDIGRDVIINERNFGLTRIHETHVLFLPLQYPLLFPRGENGWEPDIPRIVTEDASKEKKERKKAQRLSFIRQNQSKIRQDILSGLQEAVDRGDVDASLVGKRIIVPDSFTGGPRYMFNNCQDAMGICKSVVASFMIHGPYGASNRDSPCMNGTHSCSKFFPKKYKSSTTIDEDGYQSYKRRDTGVVVQKNGVKLDNGNVVPYNPFLLMRYQGHINVESCNKSNAIKYLFKYVNKGPDRSNVQISNSKSATDEPEILDEIKRFYDYRYISPCEATWRLLAFDIHQKFPAVIRLSIHLENQQSVTFNDGSSLHNVVSYREMADTMFLAWFNANLEFEEGRDLTYAEFPSKFVYSSQYHRWQPRQKGSSIGRLTYVPVGAGELYYLRVLLTKQRGSTSYESIKTVNGKICKTLQEACSELLLLKDDQEFKDGFKEAYETATGGQMRSMFVRLLNMNTMSNPLDVWRCTWKLFADGILYNRRRQLNLPELQIYDDELQNLCLIEINKLLMTNGRSLSDYKCMHVPVVDDVHTFENKLIADELSYNRVELGIGKTFLWKTLSAALRSQGKIVLNVASSGIASLLLPNAFDTTMKDLMSKVDINNKYKPFGGKVVVLGIPNHRLTLKVGVPVMLLRNIDQAMGLCNDPLEYEHQWENLKEELEKEMNYIKSSDLSELKEYYKNMEPFIGKWNEEIERNKLKKKGRLSISGKFIDDSVPKTTVWKESLGSLDSDLLDLFMNV</sequence>
<evidence type="ECO:0000259" key="4">
    <source>
        <dbReference type="Pfam" id="PF21530"/>
    </source>
</evidence>
<evidence type="ECO:0000259" key="3">
    <source>
        <dbReference type="Pfam" id="PF14214"/>
    </source>
</evidence>
<protein>
    <recommendedName>
        <fullName evidence="1">ATP-dependent DNA helicase</fullName>
        <ecNumber evidence="1">5.6.2.3</ecNumber>
    </recommendedName>
</protein>
<dbReference type="Pfam" id="PF14214">
    <property type="entry name" value="Helitron_like_N"/>
    <property type="match status" value="1"/>
</dbReference>
<dbReference type="Pfam" id="PF05970">
    <property type="entry name" value="PIF1"/>
    <property type="match status" value="1"/>
</dbReference>
<dbReference type="InterPro" id="IPR025476">
    <property type="entry name" value="Helitron_helicase-like"/>
</dbReference>
<reference evidence="6" key="1">
    <citation type="journal article" date="2017" name="Front. Plant Sci.">
        <title>Climate Clever Clovers: New Paradigm to Reduce the Environmental Footprint of Ruminants by Breeding Low Methanogenic Forages Utilizing Haplotype Variation.</title>
        <authorList>
            <person name="Kaur P."/>
            <person name="Appels R."/>
            <person name="Bayer P.E."/>
            <person name="Keeble-Gagnere G."/>
            <person name="Wang J."/>
            <person name="Hirakawa H."/>
            <person name="Shirasawa K."/>
            <person name="Vercoe P."/>
            <person name="Stefanova K."/>
            <person name="Durmic Z."/>
            <person name="Nichols P."/>
            <person name="Revell C."/>
            <person name="Isobe S.N."/>
            <person name="Edwards D."/>
            <person name="Erskine W."/>
        </authorList>
    </citation>
    <scope>NUCLEOTIDE SEQUENCE [LARGE SCALE GENOMIC DNA]</scope>
    <source>
        <strain evidence="6">cv. Daliak</strain>
    </source>
</reference>
<dbReference type="EMBL" id="DF974717">
    <property type="protein sequence ID" value="GAU50222.1"/>
    <property type="molecule type" value="Genomic_DNA"/>
</dbReference>
<keyword evidence="1" id="KW-0233">DNA recombination</keyword>
<dbReference type="AlphaFoldDB" id="A0A2Z6PID6"/>
<dbReference type="Pfam" id="PF21530">
    <property type="entry name" value="Pif1_2B_dom"/>
    <property type="match status" value="1"/>
</dbReference>
<keyword evidence="6" id="KW-1185">Reference proteome</keyword>
<evidence type="ECO:0000256" key="1">
    <source>
        <dbReference type="RuleBase" id="RU363044"/>
    </source>
</evidence>
<dbReference type="OrthoDB" id="1427724at2759"/>
<feature type="domain" description="DNA helicase Pif1-like DEAD-box helicase" evidence="2">
    <location>
        <begin position="606"/>
        <end position="642"/>
    </location>
</feature>
<comment type="similarity">
    <text evidence="1">Belongs to the helicase family.</text>
</comment>
<dbReference type="PANTHER" id="PTHR10492:SF74">
    <property type="entry name" value="ATP-DEPENDENT DNA HELICASE"/>
    <property type="match status" value="1"/>
</dbReference>
<dbReference type="EC" id="5.6.2.3" evidence="1"/>
<dbReference type="InterPro" id="IPR010285">
    <property type="entry name" value="DNA_helicase_pif1-like_DEAD"/>
</dbReference>
<feature type="domain" description="Helitron helicase-like" evidence="3">
    <location>
        <begin position="121"/>
        <end position="189"/>
    </location>
</feature>
<dbReference type="Proteomes" id="UP000242715">
    <property type="component" value="Unassembled WGS sequence"/>
</dbReference>
<organism evidence="5 6">
    <name type="scientific">Trifolium subterraneum</name>
    <name type="common">Subterranean clover</name>
    <dbReference type="NCBI Taxonomy" id="3900"/>
    <lineage>
        <taxon>Eukaryota</taxon>
        <taxon>Viridiplantae</taxon>
        <taxon>Streptophyta</taxon>
        <taxon>Embryophyta</taxon>
        <taxon>Tracheophyta</taxon>
        <taxon>Spermatophyta</taxon>
        <taxon>Magnoliopsida</taxon>
        <taxon>eudicotyledons</taxon>
        <taxon>Gunneridae</taxon>
        <taxon>Pentapetalae</taxon>
        <taxon>rosids</taxon>
        <taxon>fabids</taxon>
        <taxon>Fabales</taxon>
        <taxon>Fabaceae</taxon>
        <taxon>Papilionoideae</taxon>
        <taxon>50 kb inversion clade</taxon>
        <taxon>NPAAA clade</taxon>
        <taxon>Hologalegina</taxon>
        <taxon>IRL clade</taxon>
        <taxon>Trifolieae</taxon>
        <taxon>Trifolium</taxon>
    </lineage>
</organism>